<organism evidence="2 3">
    <name type="scientific">Leptotrombidium deliense</name>
    <dbReference type="NCBI Taxonomy" id="299467"/>
    <lineage>
        <taxon>Eukaryota</taxon>
        <taxon>Metazoa</taxon>
        <taxon>Ecdysozoa</taxon>
        <taxon>Arthropoda</taxon>
        <taxon>Chelicerata</taxon>
        <taxon>Arachnida</taxon>
        <taxon>Acari</taxon>
        <taxon>Acariformes</taxon>
        <taxon>Trombidiformes</taxon>
        <taxon>Prostigmata</taxon>
        <taxon>Anystina</taxon>
        <taxon>Parasitengona</taxon>
        <taxon>Trombiculoidea</taxon>
        <taxon>Trombiculidae</taxon>
        <taxon>Leptotrombidium</taxon>
    </lineage>
</organism>
<evidence type="ECO:0000259" key="1">
    <source>
        <dbReference type="PROSITE" id="PS50835"/>
    </source>
</evidence>
<comment type="caution">
    <text evidence="2">The sequence shown here is derived from an EMBL/GenBank/DDBJ whole genome shotgun (WGS) entry which is preliminary data.</text>
</comment>
<dbReference type="Proteomes" id="UP000288716">
    <property type="component" value="Unassembled WGS sequence"/>
</dbReference>
<sequence>MFKQCGTLRITRFEVPATAITGQSIQFMCLYELGEDNLYSLKWYKNETEFFRFEPNGEKLVQVFPIPEITLDLKRSNNGTLLVATDISNDSTGNYKCEISADTSFLTVYREQMMIVLGTCCSS</sequence>
<keyword evidence="3" id="KW-1185">Reference proteome</keyword>
<dbReference type="PANTHER" id="PTHR21261:SF15">
    <property type="entry name" value="BEATEN PATH IIIA, ISOFORM D-RELATED"/>
    <property type="match status" value="1"/>
</dbReference>
<dbReference type="InterPro" id="IPR013783">
    <property type="entry name" value="Ig-like_fold"/>
</dbReference>
<dbReference type="PANTHER" id="PTHR21261">
    <property type="entry name" value="BEAT PROTEIN"/>
    <property type="match status" value="1"/>
</dbReference>
<reference evidence="2 3" key="1">
    <citation type="journal article" date="2018" name="Gigascience">
        <title>Genomes of trombidid mites reveal novel predicted allergens and laterally-transferred genes associated with secondary metabolism.</title>
        <authorList>
            <person name="Dong X."/>
            <person name="Chaisiri K."/>
            <person name="Xia D."/>
            <person name="Armstrong S.D."/>
            <person name="Fang Y."/>
            <person name="Donnelly M.J."/>
            <person name="Kadowaki T."/>
            <person name="McGarry J.W."/>
            <person name="Darby A.C."/>
            <person name="Makepeace B.L."/>
        </authorList>
    </citation>
    <scope>NUCLEOTIDE SEQUENCE [LARGE SCALE GENOMIC DNA]</scope>
    <source>
        <strain evidence="2">UoL-UT</strain>
    </source>
</reference>
<feature type="domain" description="Ig-like" evidence="1">
    <location>
        <begin position="8"/>
        <end position="107"/>
    </location>
</feature>
<dbReference type="VEuPathDB" id="VectorBase:LDEU005772"/>
<accession>A0A443SFG9</accession>
<dbReference type="EMBL" id="NCKV01002913">
    <property type="protein sequence ID" value="RWS26268.1"/>
    <property type="molecule type" value="Genomic_DNA"/>
</dbReference>
<proteinExistence type="predicted"/>
<evidence type="ECO:0000313" key="2">
    <source>
        <dbReference type="EMBL" id="RWS26268.1"/>
    </source>
</evidence>
<dbReference type="InterPro" id="IPR007110">
    <property type="entry name" value="Ig-like_dom"/>
</dbReference>
<dbReference type="SUPFAM" id="SSF48726">
    <property type="entry name" value="Immunoglobulin"/>
    <property type="match status" value="1"/>
</dbReference>
<dbReference type="InterPro" id="IPR036179">
    <property type="entry name" value="Ig-like_dom_sf"/>
</dbReference>
<dbReference type="PROSITE" id="PS50835">
    <property type="entry name" value="IG_LIKE"/>
    <property type="match status" value="1"/>
</dbReference>
<dbReference type="OrthoDB" id="6343941at2759"/>
<dbReference type="STRING" id="299467.A0A443SFG9"/>
<protein>
    <recommendedName>
        <fullName evidence="1">Ig-like domain-containing protein</fullName>
    </recommendedName>
</protein>
<name>A0A443SFG9_9ACAR</name>
<evidence type="ECO:0000313" key="3">
    <source>
        <dbReference type="Proteomes" id="UP000288716"/>
    </source>
</evidence>
<dbReference type="Gene3D" id="2.60.40.10">
    <property type="entry name" value="Immunoglobulins"/>
    <property type="match status" value="1"/>
</dbReference>
<gene>
    <name evidence="2" type="ORF">B4U80_02341</name>
</gene>
<dbReference type="AlphaFoldDB" id="A0A443SFG9"/>